<feature type="transmembrane region" description="Helical" evidence="1">
    <location>
        <begin position="72"/>
        <end position="93"/>
    </location>
</feature>
<dbReference type="RefSeq" id="WP_284331401.1">
    <property type="nucleotide sequence ID" value="NZ_BSOA01000013.1"/>
</dbReference>
<reference evidence="3" key="1">
    <citation type="journal article" date="2019" name="Int. J. Syst. Evol. Microbiol.">
        <title>The Global Catalogue of Microorganisms (GCM) 10K type strain sequencing project: providing services to taxonomists for standard genome sequencing and annotation.</title>
        <authorList>
            <consortium name="The Broad Institute Genomics Platform"/>
            <consortium name="The Broad Institute Genome Sequencing Center for Infectious Disease"/>
            <person name="Wu L."/>
            <person name="Ma J."/>
        </authorList>
    </citation>
    <scope>NUCLEOTIDE SEQUENCE [LARGE SCALE GENOMIC DNA]</scope>
    <source>
        <strain evidence="3">NBRC 111981</strain>
    </source>
</reference>
<keyword evidence="1" id="KW-0812">Transmembrane</keyword>
<name>A0ABQ5X8H5_9GAMM</name>
<keyword evidence="3" id="KW-1185">Reference proteome</keyword>
<comment type="caution">
    <text evidence="2">The sequence shown here is derived from an EMBL/GenBank/DDBJ whole genome shotgun (WGS) entry which is preliminary data.</text>
</comment>
<feature type="transmembrane region" description="Helical" evidence="1">
    <location>
        <begin position="163"/>
        <end position="182"/>
    </location>
</feature>
<accession>A0ABQ5X8H5</accession>
<feature type="transmembrane region" description="Helical" evidence="1">
    <location>
        <begin position="129"/>
        <end position="151"/>
    </location>
</feature>
<evidence type="ECO:0000313" key="2">
    <source>
        <dbReference type="EMBL" id="GLQ87956.1"/>
    </source>
</evidence>
<protein>
    <recommendedName>
        <fullName evidence="4">Serine/threonine protein kinase</fullName>
    </recommendedName>
</protein>
<evidence type="ECO:0008006" key="4">
    <source>
        <dbReference type="Google" id="ProtNLM"/>
    </source>
</evidence>
<proteinExistence type="predicted"/>
<evidence type="ECO:0000313" key="3">
    <source>
        <dbReference type="Proteomes" id="UP001156627"/>
    </source>
</evidence>
<gene>
    <name evidence="2" type="ORF">GCM10007898_15240</name>
</gene>
<feature type="transmembrane region" description="Helical" evidence="1">
    <location>
        <begin position="40"/>
        <end position="66"/>
    </location>
</feature>
<organism evidence="2 3">
    <name type="scientific">Dyella flagellata</name>
    <dbReference type="NCBI Taxonomy" id="1867833"/>
    <lineage>
        <taxon>Bacteria</taxon>
        <taxon>Pseudomonadati</taxon>
        <taxon>Pseudomonadota</taxon>
        <taxon>Gammaproteobacteria</taxon>
        <taxon>Lysobacterales</taxon>
        <taxon>Rhodanobacteraceae</taxon>
        <taxon>Dyella</taxon>
    </lineage>
</organism>
<dbReference type="EMBL" id="BSOA01000013">
    <property type="protein sequence ID" value="GLQ87956.1"/>
    <property type="molecule type" value="Genomic_DNA"/>
</dbReference>
<keyword evidence="1" id="KW-0472">Membrane</keyword>
<sequence length="216" mass="24427">MELDDMKLAWQTLGRQWETQHALNIQLLTERRLDQARHGLWPLFWGQLLQIVAGALVAVMAVSFWFPRMTVLHFLVWGLSVHVFGIVMIVTAARNLHLIKQIDYAAPVLEIQRRIASLRAWRVHVEAPLYAVTCSFVWIPLVLMAIASSGVDPEDAAPALTSYLLLSGFASLGLVALVAWLIRRWGYRAWLENSLAGGGVQKAETMLEQITRFQQE</sequence>
<evidence type="ECO:0000256" key="1">
    <source>
        <dbReference type="SAM" id="Phobius"/>
    </source>
</evidence>
<keyword evidence="1" id="KW-1133">Transmembrane helix</keyword>
<dbReference type="Proteomes" id="UP001156627">
    <property type="component" value="Unassembled WGS sequence"/>
</dbReference>